<sequence length="42" mass="5100">MKKVEKCQKIKLYTKLSTLSTFFYVEKVVYIVKKSNIRFVHM</sequence>
<accession>C0FS60</accession>
<dbReference type="Proteomes" id="UP000003561">
    <property type="component" value="Unassembled WGS sequence"/>
</dbReference>
<gene>
    <name evidence="1" type="ORF">ROSEINA2194_01576</name>
</gene>
<organism evidence="1 2">
    <name type="scientific">Roseburia inulinivorans DSM 16841</name>
    <dbReference type="NCBI Taxonomy" id="622312"/>
    <lineage>
        <taxon>Bacteria</taxon>
        <taxon>Bacillati</taxon>
        <taxon>Bacillota</taxon>
        <taxon>Clostridia</taxon>
        <taxon>Lachnospirales</taxon>
        <taxon>Lachnospiraceae</taxon>
        <taxon>Roseburia</taxon>
    </lineage>
</organism>
<reference evidence="1 2" key="1">
    <citation type="submission" date="2009-02" db="EMBL/GenBank/DDBJ databases">
        <authorList>
            <person name="Fulton L."/>
            <person name="Clifton S."/>
            <person name="Fulton B."/>
            <person name="Xu J."/>
            <person name="Minx P."/>
            <person name="Pepin K.H."/>
            <person name="Johnson M."/>
            <person name="Bhonagiri V."/>
            <person name="Nash W.E."/>
            <person name="Mardis E.R."/>
            <person name="Wilson R.K."/>
        </authorList>
    </citation>
    <scope>NUCLEOTIDE SEQUENCE [LARGE SCALE GENOMIC DNA]</scope>
    <source>
        <strain evidence="1 2">DSM 16841</strain>
    </source>
</reference>
<name>C0FS60_9FIRM</name>
<protein>
    <submittedName>
        <fullName evidence="1">Uncharacterized protein</fullName>
    </submittedName>
</protein>
<comment type="caution">
    <text evidence="1">The sequence shown here is derived from an EMBL/GenBank/DDBJ whole genome shotgun (WGS) entry which is preliminary data.</text>
</comment>
<dbReference type="EMBL" id="ACFY01000060">
    <property type="protein sequence ID" value="EEG94546.1"/>
    <property type="molecule type" value="Genomic_DNA"/>
</dbReference>
<proteinExistence type="predicted"/>
<evidence type="ECO:0000313" key="1">
    <source>
        <dbReference type="EMBL" id="EEG94546.1"/>
    </source>
</evidence>
<evidence type="ECO:0000313" key="2">
    <source>
        <dbReference type="Proteomes" id="UP000003561"/>
    </source>
</evidence>
<dbReference type="AlphaFoldDB" id="C0FS60"/>
<reference evidence="1 2" key="2">
    <citation type="submission" date="2009-03" db="EMBL/GenBank/DDBJ databases">
        <title>Draft genome sequence of Roseburia inulinivorans (DSM 16841).</title>
        <authorList>
            <person name="Sudarsanam P."/>
            <person name="Ley R."/>
            <person name="Guruge J."/>
            <person name="Turnbaugh P.J."/>
            <person name="Mahowald M."/>
            <person name="Liep D."/>
            <person name="Gordon J."/>
        </authorList>
    </citation>
    <scope>NUCLEOTIDE SEQUENCE [LARGE SCALE GENOMIC DNA]</scope>
    <source>
        <strain evidence="1 2">DSM 16841</strain>
    </source>
</reference>